<comment type="caution">
    <text evidence="1">The sequence shown here is derived from an EMBL/GenBank/DDBJ whole genome shotgun (WGS) entry which is preliminary data.</text>
</comment>
<name>A0A292YL43_9BACL</name>
<dbReference type="RefSeq" id="WP_096180784.1">
    <property type="nucleotide sequence ID" value="NZ_BDUF01000014.1"/>
</dbReference>
<gene>
    <name evidence="1" type="ORF">EFBL_0708</name>
</gene>
<dbReference type="EMBL" id="BDUF01000014">
    <property type="protein sequence ID" value="GAX89094.1"/>
    <property type="molecule type" value="Genomic_DNA"/>
</dbReference>
<dbReference type="OrthoDB" id="1652387at2"/>
<keyword evidence="2" id="KW-1185">Reference proteome</keyword>
<dbReference type="NCBIfam" id="TIGR04129">
    <property type="entry name" value="CxxH_BA5709"/>
    <property type="match status" value="1"/>
</dbReference>
<proteinExistence type="predicted"/>
<organism evidence="1 2">
    <name type="scientific">Effusibacillus lacus</name>
    <dbReference type="NCBI Taxonomy" id="1348429"/>
    <lineage>
        <taxon>Bacteria</taxon>
        <taxon>Bacillati</taxon>
        <taxon>Bacillota</taxon>
        <taxon>Bacilli</taxon>
        <taxon>Bacillales</taxon>
        <taxon>Alicyclobacillaceae</taxon>
        <taxon>Effusibacillus</taxon>
    </lineage>
</organism>
<evidence type="ECO:0000313" key="1">
    <source>
        <dbReference type="EMBL" id="GAX89094.1"/>
    </source>
</evidence>
<dbReference type="AlphaFoldDB" id="A0A292YL43"/>
<evidence type="ECO:0000313" key="2">
    <source>
        <dbReference type="Proteomes" id="UP000217785"/>
    </source>
</evidence>
<accession>A0A292YL43</accession>
<dbReference type="InterPro" id="IPR025626">
    <property type="entry name" value="YyzF"/>
</dbReference>
<protein>
    <submittedName>
        <fullName evidence="1">CxxH/CxxC protein</fullName>
    </submittedName>
</protein>
<dbReference type="Proteomes" id="UP000217785">
    <property type="component" value="Unassembled WGS sequence"/>
</dbReference>
<reference evidence="2" key="1">
    <citation type="submission" date="2017-07" db="EMBL/GenBank/DDBJ databases">
        <title>Draft genome sequence of Effusibacillus lacus strain skLN1.</title>
        <authorList>
            <person name="Watanabe M."/>
            <person name="Kojima H."/>
            <person name="Fukui M."/>
        </authorList>
    </citation>
    <scope>NUCLEOTIDE SEQUENCE [LARGE SCALE GENOMIC DNA]</scope>
    <source>
        <strain evidence="2">skLN1</strain>
    </source>
</reference>
<dbReference type="Pfam" id="PF14116">
    <property type="entry name" value="YyzF"/>
    <property type="match status" value="1"/>
</dbReference>
<sequence>MITACKEHVEFAIDEFVDTYEEAPELRLIEETTVFEEPRSKCKFCGEPAAYLLTRADFDV</sequence>